<evidence type="ECO:0000313" key="7">
    <source>
        <dbReference type="Proteomes" id="UP000708576"/>
    </source>
</evidence>
<protein>
    <submittedName>
        <fullName evidence="6">Isoprenylcysteine carboxylmethyltransferase family protein</fullName>
    </submittedName>
</protein>
<gene>
    <name evidence="6" type="ORF">KEM10_00640</name>
</gene>
<dbReference type="Pfam" id="PF04191">
    <property type="entry name" value="PEMT"/>
    <property type="match status" value="1"/>
</dbReference>
<evidence type="ECO:0000256" key="5">
    <source>
        <dbReference type="SAM" id="Phobius"/>
    </source>
</evidence>
<reference evidence="6 7" key="1">
    <citation type="journal article" date="2015" name="Int. J. Syst. Evol. Microbiol.">
        <title>Carboxylicivirga linearis sp. nov., isolated from a sea cucumber culture pond.</title>
        <authorList>
            <person name="Wang F.Q."/>
            <person name="Zhou Y.X."/>
            <person name="Lin X.Z."/>
            <person name="Chen G.J."/>
            <person name="Du Z.J."/>
        </authorList>
    </citation>
    <scope>NUCLEOTIDE SEQUENCE [LARGE SCALE GENOMIC DNA]</scope>
    <source>
        <strain evidence="6 7">FB218</strain>
    </source>
</reference>
<evidence type="ECO:0000256" key="1">
    <source>
        <dbReference type="ARBA" id="ARBA00004127"/>
    </source>
</evidence>
<keyword evidence="2 5" id="KW-0812">Transmembrane</keyword>
<dbReference type="RefSeq" id="WP_212212157.1">
    <property type="nucleotide sequence ID" value="NZ_JAGUCO010000001.1"/>
</dbReference>
<comment type="caution">
    <text evidence="6">The sequence shown here is derived from an EMBL/GenBank/DDBJ whole genome shotgun (WGS) entry which is preliminary data.</text>
</comment>
<dbReference type="Gene3D" id="1.20.120.1630">
    <property type="match status" value="1"/>
</dbReference>
<sequence>MALYLFIYYCVFLFAVFVIPTYLTYKKTGIKPFRFDKEETAINYVGKAYKMISAMAFITIIVNAFFPAIIKYFVSIDYLQSNVLAWIGMILLHLAFIIIVIAQRNMASEWRIGIDNENEVKLVTRGLFSVSRNPIFLAVILLFIGLFLVIPNMVTAIILVAGILVIQIQVRLEEEFLLNTLGDEYKSYMGKVKRWLL</sequence>
<dbReference type="InterPro" id="IPR007318">
    <property type="entry name" value="Phopholipid_MeTrfase"/>
</dbReference>
<organism evidence="6 7">
    <name type="scientific">Carboxylicivirga linearis</name>
    <dbReference type="NCBI Taxonomy" id="1628157"/>
    <lineage>
        <taxon>Bacteria</taxon>
        <taxon>Pseudomonadati</taxon>
        <taxon>Bacteroidota</taxon>
        <taxon>Bacteroidia</taxon>
        <taxon>Marinilabiliales</taxon>
        <taxon>Marinilabiliaceae</taxon>
        <taxon>Carboxylicivirga</taxon>
    </lineage>
</organism>
<accession>A0ABS5JQT1</accession>
<evidence type="ECO:0000256" key="3">
    <source>
        <dbReference type="ARBA" id="ARBA00022989"/>
    </source>
</evidence>
<dbReference type="PANTHER" id="PTHR12714:SF9">
    <property type="entry name" value="PROTEIN-S-ISOPRENYLCYSTEINE O-METHYLTRANSFERASE"/>
    <property type="match status" value="1"/>
</dbReference>
<keyword evidence="3 5" id="KW-1133">Transmembrane helix</keyword>
<feature type="transmembrane region" description="Helical" evidence="5">
    <location>
        <begin position="135"/>
        <end position="168"/>
    </location>
</feature>
<evidence type="ECO:0000313" key="6">
    <source>
        <dbReference type="EMBL" id="MBS2096761.1"/>
    </source>
</evidence>
<name>A0ABS5JQT1_9BACT</name>
<dbReference type="EMBL" id="JAGUCO010000001">
    <property type="protein sequence ID" value="MBS2096761.1"/>
    <property type="molecule type" value="Genomic_DNA"/>
</dbReference>
<evidence type="ECO:0000256" key="4">
    <source>
        <dbReference type="ARBA" id="ARBA00023136"/>
    </source>
</evidence>
<dbReference type="Proteomes" id="UP000708576">
    <property type="component" value="Unassembled WGS sequence"/>
</dbReference>
<comment type="subcellular location">
    <subcellularLocation>
        <location evidence="1">Endomembrane system</location>
        <topology evidence="1">Multi-pass membrane protein</topology>
    </subcellularLocation>
</comment>
<feature type="transmembrane region" description="Helical" evidence="5">
    <location>
        <begin position="52"/>
        <end position="71"/>
    </location>
</feature>
<feature type="transmembrane region" description="Helical" evidence="5">
    <location>
        <begin position="6"/>
        <end position="25"/>
    </location>
</feature>
<keyword evidence="4 5" id="KW-0472">Membrane</keyword>
<dbReference type="PANTHER" id="PTHR12714">
    <property type="entry name" value="PROTEIN-S ISOPRENYLCYSTEINE O-METHYLTRANSFERASE"/>
    <property type="match status" value="1"/>
</dbReference>
<proteinExistence type="predicted"/>
<feature type="transmembrane region" description="Helical" evidence="5">
    <location>
        <begin position="83"/>
        <end position="102"/>
    </location>
</feature>
<evidence type="ECO:0000256" key="2">
    <source>
        <dbReference type="ARBA" id="ARBA00022692"/>
    </source>
</evidence>
<keyword evidence="7" id="KW-1185">Reference proteome</keyword>